<dbReference type="AlphaFoldDB" id="A0A7D9JWL3"/>
<organism evidence="1 2">
    <name type="scientific">Paramuricea clavata</name>
    <name type="common">Red gorgonian</name>
    <name type="synonym">Violescent sea-whip</name>
    <dbReference type="NCBI Taxonomy" id="317549"/>
    <lineage>
        <taxon>Eukaryota</taxon>
        <taxon>Metazoa</taxon>
        <taxon>Cnidaria</taxon>
        <taxon>Anthozoa</taxon>
        <taxon>Octocorallia</taxon>
        <taxon>Malacalcyonacea</taxon>
        <taxon>Plexauridae</taxon>
        <taxon>Paramuricea</taxon>
    </lineage>
</organism>
<dbReference type="EMBL" id="CACRXK020023374">
    <property type="protein sequence ID" value="CAB4037690.1"/>
    <property type="molecule type" value="Genomic_DNA"/>
</dbReference>
<gene>
    <name evidence="1" type="ORF">PACLA_8A063040</name>
</gene>
<feature type="non-terminal residue" evidence="1">
    <location>
        <position position="52"/>
    </location>
</feature>
<proteinExistence type="predicted"/>
<name>A0A7D9JWL3_PARCT</name>
<evidence type="ECO:0000313" key="1">
    <source>
        <dbReference type="EMBL" id="CAB4037690.1"/>
    </source>
</evidence>
<keyword evidence="2" id="KW-1185">Reference proteome</keyword>
<sequence length="52" mass="6038">RHIDYPEIPQRPVTACNPLEVEAVMEEQRPFREVAYIGAYQSDVNYEGETII</sequence>
<accession>A0A7D9JWL3</accession>
<evidence type="ECO:0000313" key="2">
    <source>
        <dbReference type="Proteomes" id="UP001152795"/>
    </source>
</evidence>
<reference evidence="1" key="1">
    <citation type="submission" date="2020-04" db="EMBL/GenBank/DDBJ databases">
        <authorList>
            <person name="Alioto T."/>
            <person name="Alioto T."/>
            <person name="Gomez Garrido J."/>
        </authorList>
    </citation>
    <scope>NUCLEOTIDE SEQUENCE</scope>
    <source>
        <strain evidence="1">A484AB</strain>
    </source>
</reference>
<dbReference type="Proteomes" id="UP001152795">
    <property type="component" value="Unassembled WGS sequence"/>
</dbReference>
<comment type="caution">
    <text evidence="1">The sequence shown here is derived from an EMBL/GenBank/DDBJ whole genome shotgun (WGS) entry which is preliminary data.</text>
</comment>
<protein>
    <submittedName>
        <fullName evidence="1">Uncharacterized protein</fullName>
    </submittedName>
</protein>